<evidence type="ECO:0000256" key="1">
    <source>
        <dbReference type="SAM" id="SignalP"/>
    </source>
</evidence>
<dbReference type="eggNOG" id="COG4313">
    <property type="taxonomic scope" value="Bacteria"/>
</dbReference>
<evidence type="ECO:0008006" key="4">
    <source>
        <dbReference type="Google" id="ProtNLM"/>
    </source>
</evidence>
<accession>H6L0X0</accession>
<dbReference type="EMBL" id="CP002831">
    <property type="protein sequence ID" value="AFC25926.1"/>
    <property type="molecule type" value="Genomic_DNA"/>
</dbReference>
<gene>
    <name evidence="2" type="ordered locus">SGRA_3198</name>
</gene>
<dbReference type="HOGENOM" id="CLU_070589_0_0_10"/>
<dbReference type="PROSITE" id="PS51257">
    <property type="entry name" value="PROKAR_LIPOPROTEIN"/>
    <property type="match status" value="1"/>
</dbReference>
<proteinExistence type="predicted"/>
<evidence type="ECO:0000313" key="3">
    <source>
        <dbReference type="Proteomes" id="UP000007519"/>
    </source>
</evidence>
<evidence type="ECO:0000313" key="2">
    <source>
        <dbReference type="EMBL" id="AFC25926.1"/>
    </source>
</evidence>
<dbReference type="RefSeq" id="WP_015693523.1">
    <property type="nucleotide sequence ID" value="NC_016940.1"/>
</dbReference>
<dbReference type="STRING" id="984262.SGRA_3198"/>
<dbReference type="OrthoDB" id="1405967at2"/>
<dbReference type="Proteomes" id="UP000007519">
    <property type="component" value="Chromosome"/>
</dbReference>
<dbReference type="KEGG" id="sgn:SGRA_3198"/>
<sequence>MRLLSVFFFLLLSAPSLLACDVCGSGAGDNVFGLLPNYRSRFMGLRYRFQKYYTEHPPYLLEEGEALEAWDYLQRAEIWGRYGLLKNRLQLFASLPYQHYSNYEGGQWSYNQGLGDASLQANITLYNNTDSAEYKLRHFLQLGLGLKLPTGQYQRQSVDGELLPANLQMGTGSWDFPFMLLYNWQYRSWGGGLEMSYTLNTAAPKTNYEFGDRWNTNLYGFYRQKIKGNSISYQAGLRYEYRNPDYRGNIPEEFTFGWALWGRLGADLFLQNYAFGVEAQLPIQQALGEGYVYGRWQASLRAIYLF</sequence>
<feature type="signal peptide" evidence="1">
    <location>
        <begin position="1"/>
        <end position="19"/>
    </location>
</feature>
<organism evidence="2 3">
    <name type="scientific">Saprospira grandis (strain Lewin)</name>
    <dbReference type="NCBI Taxonomy" id="984262"/>
    <lineage>
        <taxon>Bacteria</taxon>
        <taxon>Pseudomonadati</taxon>
        <taxon>Bacteroidota</taxon>
        <taxon>Saprospiria</taxon>
        <taxon>Saprospirales</taxon>
        <taxon>Saprospiraceae</taxon>
        <taxon>Saprospira</taxon>
    </lineage>
</organism>
<feature type="chain" id="PRO_5003603773" description="Transporter" evidence="1">
    <location>
        <begin position="20"/>
        <end position="306"/>
    </location>
</feature>
<reference evidence="2 3" key="1">
    <citation type="journal article" date="2012" name="Stand. Genomic Sci.">
        <title>Complete genome sequencing and analysis of Saprospira grandis str. Lewin, a predatory marine bacterium.</title>
        <authorList>
            <person name="Saw J.H."/>
            <person name="Yuryev A."/>
            <person name="Kanbe M."/>
            <person name="Hou S."/>
            <person name="Young A.G."/>
            <person name="Aizawa S."/>
            <person name="Alam M."/>
        </authorList>
    </citation>
    <scope>NUCLEOTIDE SEQUENCE [LARGE SCALE GENOMIC DNA]</scope>
    <source>
        <strain evidence="2 3">Lewin</strain>
    </source>
</reference>
<keyword evidence="3" id="KW-1185">Reference proteome</keyword>
<dbReference type="AlphaFoldDB" id="H6L0X0"/>
<name>H6L0X0_SAPGL</name>
<keyword evidence="1" id="KW-0732">Signal</keyword>
<protein>
    <recommendedName>
        <fullName evidence="4">Transporter</fullName>
    </recommendedName>
</protein>